<dbReference type="PATRIC" id="fig|29423.5.peg.2141"/>
<dbReference type="RefSeq" id="WP_025386218.1">
    <property type="nucleotide sequence ID" value="NZ_LCUA01000001.1"/>
</dbReference>
<gene>
    <name evidence="2" type="ORF">Loak_2041</name>
</gene>
<dbReference type="InterPro" id="IPR029032">
    <property type="entry name" value="AhpD-like"/>
</dbReference>
<dbReference type="PANTHER" id="PTHR33570">
    <property type="entry name" value="4-CARBOXYMUCONOLACTONE DECARBOXYLASE FAMILY PROTEIN"/>
    <property type="match status" value="1"/>
</dbReference>
<reference evidence="2 3" key="1">
    <citation type="submission" date="2015-11" db="EMBL/GenBank/DDBJ databases">
        <title>Genomic analysis of 38 Legionella species identifies large and diverse effector repertoires.</title>
        <authorList>
            <person name="Burstein D."/>
            <person name="Amaro F."/>
            <person name="Zusman T."/>
            <person name="Lifshitz Z."/>
            <person name="Cohen O."/>
            <person name="Gilbert J.A."/>
            <person name="Pupko T."/>
            <person name="Shuman H.A."/>
            <person name="Segal G."/>
        </authorList>
    </citation>
    <scope>NUCLEOTIDE SEQUENCE [LARGE SCALE GENOMIC DNA]</scope>
    <source>
        <strain evidence="2 3">Oak Ridge-10</strain>
    </source>
</reference>
<accession>A0A0W0WX60</accession>
<dbReference type="Pfam" id="PF02627">
    <property type="entry name" value="CMD"/>
    <property type="match status" value="1"/>
</dbReference>
<proteinExistence type="predicted"/>
<dbReference type="Gene3D" id="1.20.1290.10">
    <property type="entry name" value="AhpD-like"/>
    <property type="match status" value="1"/>
</dbReference>
<organism evidence="2 3">
    <name type="scientific">Legionella oakridgensis</name>
    <dbReference type="NCBI Taxonomy" id="29423"/>
    <lineage>
        <taxon>Bacteria</taxon>
        <taxon>Pseudomonadati</taxon>
        <taxon>Pseudomonadota</taxon>
        <taxon>Gammaproteobacteria</taxon>
        <taxon>Legionellales</taxon>
        <taxon>Legionellaceae</taxon>
        <taxon>Legionella</taxon>
    </lineage>
</organism>
<dbReference type="SUPFAM" id="SSF69118">
    <property type="entry name" value="AhpD-like"/>
    <property type="match status" value="1"/>
</dbReference>
<dbReference type="InterPro" id="IPR052512">
    <property type="entry name" value="4CMD/NDH-1_regulator"/>
</dbReference>
<dbReference type="Proteomes" id="UP000054858">
    <property type="component" value="Unassembled WGS sequence"/>
</dbReference>
<dbReference type="AlphaFoldDB" id="A0A0W0WX60"/>
<dbReference type="InterPro" id="IPR003779">
    <property type="entry name" value="CMD-like"/>
</dbReference>
<comment type="caution">
    <text evidence="2">The sequence shown here is derived from an EMBL/GenBank/DDBJ whole genome shotgun (WGS) entry which is preliminary data.</text>
</comment>
<name>A0A0W0WX60_9GAMM</name>
<dbReference type="EMBL" id="LNYP01000031">
    <property type="protein sequence ID" value="KTD36905.1"/>
    <property type="molecule type" value="Genomic_DNA"/>
</dbReference>
<evidence type="ECO:0000259" key="1">
    <source>
        <dbReference type="Pfam" id="PF02627"/>
    </source>
</evidence>
<dbReference type="GO" id="GO:0051920">
    <property type="term" value="F:peroxiredoxin activity"/>
    <property type="evidence" value="ECO:0007669"/>
    <property type="project" value="InterPro"/>
</dbReference>
<evidence type="ECO:0000313" key="3">
    <source>
        <dbReference type="Proteomes" id="UP000054858"/>
    </source>
</evidence>
<dbReference type="PANTHER" id="PTHR33570:SF10">
    <property type="entry name" value="GAMMA-CARBOXYMUCONOLACTONE DECARBOXYLASE"/>
    <property type="match status" value="1"/>
</dbReference>
<feature type="domain" description="Carboxymuconolactone decarboxylase-like" evidence="1">
    <location>
        <begin position="32"/>
        <end position="114"/>
    </location>
</feature>
<evidence type="ECO:0000313" key="2">
    <source>
        <dbReference type="EMBL" id="KTD36905.1"/>
    </source>
</evidence>
<sequence>MVDRYEKGLKSMRKHLGPEADKYVAAIREVAPLFSKVNVEFAFGDIYDADGSVLSDKTKELCTIAALVVRGDSLPQLDLHIECALRCGATKEEIVEVITQMILYGGFSVATNAIMTAKTVFKRKGLL</sequence>
<protein>
    <submittedName>
        <fullName evidence="2">Carboxymuconolactone decarboxylase family protein</fullName>
    </submittedName>
</protein>